<feature type="compositionally biased region" description="Low complexity" evidence="1">
    <location>
        <begin position="151"/>
        <end position="160"/>
    </location>
</feature>
<feature type="compositionally biased region" description="Basic and acidic residues" evidence="1">
    <location>
        <begin position="247"/>
        <end position="258"/>
    </location>
</feature>
<feature type="compositionally biased region" description="Basic residues" evidence="1">
    <location>
        <begin position="161"/>
        <end position="170"/>
    </location>
</feature>
<evidence type="ECO:0000313" key="3">
    <source>
        <dbReference type="Proteomes" id="UP001141552"/>
    </source>
</evidence>
<dbReference type="Proteomes" id="UP001141552">
    <property type="component" value="Unassembled WGS sequence"/>
</dbReference>
<feature type="region of interest" description="Disordered" evidence="1">
    <location>
        <begin position="21"/>
        <end position="52"/>
    </location>
</feature>
<organism evidence="2 3">
    <name type="scientific">Turnera subulata</name>
    <dbReference type="NCBI Taxonomy" id="218843"/>
    <lineage>
        <taxon>Eukaryota</taxon>
        <taxon>Viridiplantae</taxon>
        <taxon>Streptophyta</taxon>
        <taxon>Embryophyta</taxon>
        <taxon>Tracheophyta</taxon>
        <taxon>Spermatophyta</taxon>
        <taxon>Magnoliopsida</taxon>
        <taxon>eudicotyledons</taxon>
        <taxon>Gunneridae</taxon>
        <taxon>Pentapetalae</taxon>
        <taxon>rosids</taxon>
        <taxon>fabids</taxon>
        <taxon>Malpighiales</taxon>
        <taxon>Passifloraceae</taxon>
        <taxon>Turnera</taxon>
    </lineage>
</organism>
<dbReference type="EMBL" id="JAKUCV010000182">
    <property type="protein sequence ID" value="KAJ4850933.1"/>
    <property type="molecule type" value="Genomic_DNA"/>
</dbReference>
<keyword evidence="3" id="KW-1185">Reference proteome</keyword>
<feature type="compositionally biased region" description="Basic and acidic residues" evidence="1">
    <location>
        <begin position="183"/>
        <end position="194"/>
    </location>
</feature>
<proteinExistence type="predicted"/>
<sequence length="258" mass="27921">MRGDESLLSWLGVVGGARLSEASTRVDESATRGAPSRGRRRTRAVALAGGGAARGDVDGVTATNYESITSLPPSSLRQDFQGPVQRGPHLPLLPPAQLRRRILPLPRRLPPRPEGLRFWAQRHRGPGAARRDAPHPLRHPGLRGARDPPLATAAAAANNHTHSRTHRIHPQKPTSSQIAANSGKEKRGRDKERQAQVNLGSSATSHHNTQPDATNNSTSNPRQHSHQPKQPPETKQETRLKTIGLGETRKERGGVGFG</sequence>
<accession>A0A9Q0JR20</accession>
<comment type="caution">
    <text evidence="2">The sequence shown here is derived from an EMBL/GenBank/DDBJ whole genome shotgun (WGS) entry which is preliminary data.</text>
</comment>
<feature type="compositionally biased region" description="Polar residues" evidence="1">
    <location>
        <begin position="195"/>
        <end position="222"/>
    </location>
</feature>
<protein>
    <submittedName>
        <fullName evidence="2">Uncharacterized protein</fullName>
    </submittedName>
</protein>
<reference evidence="2" key="1">
    <citation type="submission" date="2022-02" db="EMBL/GenBank/DDBJ databases">
        <authorList>
            <person name="Henning P.M."/>
            <person name="McCubbin A.G."/>
            <person name="Shore J.S."/>
        </authorList>
    </citation>
    <scope>NUCLEOTIDE SEQUENCE</scope>
    <source>
        <strain evidence="2">F60SS</strain>
        <tissue evidence="2">Leaves</tissue>
    </source>
</reference>
<evidence type="ECO:0000313" key="2">
    <source>
        <dbReference type="EMBL" id="KAJ4850933.1"/>
    </source>
</evidence>
<dbReference type="AlphaFoldDB" id="A0A9Q0JR20"/>
<reference evidence="2" key="2">
    <citation type="journal article" date="2023" name="Plants (Basel)">
        <title>Annotation of the Turnera subulata (Passifloraceae) Draft Genome Reveals the S-Locus Evolved after the Divergence of Turneroideae from Passifloroideae in a Stepwise Manner.</title>
        <authorList>
            <person name="Henning P.M."/>
            <person name="Roalson E.H."/>
            <person name="Mir W."/>
            <person name="McCubbin A.G."/>
            <person name="Shore J.S."/>
        </authorList>
    </citation>
    <scope>NUCLEOTIDE SEQUENCE</scope>
    <source>
        <strain evidence="2">F60SS</strain>
    </source>
</reference>
<name>A0A9Q0JR20_9ROSI</name>
<evidence type="ECO:0000256" key="1">
    <source>
        <dbReference type="SAM" id="MobiDB-lite"/>
    </source>
</evidence>
<feature type="region of interest" description="Disordered" evidence="1">
    <location>
        <begin position="123"/>
        <end position="258"/>
    </location>
</feature>
<gene>
    <name evidence="2" type="ORF">Tsubulata_019005</name>
</gene>